<name>A0ABQ1R0W6_9FLAO</name>
<sequence>MRTRFITLAVLGLLALSACKQAASEEQMDAAEAPDYAAFDSKVAIITAFYKAHEAENLETLTNLLADTLQWSPPQFNGNQWLGKDDLLAALKNYHENFDDISFTPGVSTPNATEGGYWSGSVFPEATATTESNNIRVYGTWNATHTATGKPVGVKFYAIISVNDEGKIAAASDYFDVNGLAVQVAEE</sequence>
<dbReference type="RefSeq" id="WP_188370638.1">
    <property type="nucleotide sequence ID" value="NZ_BMFH01000001.1"/>
</dbReference>
<feature type="signal peptide" evidence="1">
    <location>
        <begin position="1"/>
        <end position="22"/>
    </location>
</feature>
<keyword evidence="1" id="KW-0732">Signal</keyword>
<dbReference type="Pfam" id="PF12680">
    <property type="entry name" value="SnoaL_2"/>
    <property type="match status" value="1"/>
</dbReference>
<dbReference type="PROSITE" id="PS51257">
    <property type="entry name" value="PROKAR_LIPOPROTEIN"/>
    <property type="match status" value="1"/>
</dbReference>
<evidence type="ECO:0000256" key="1">
    <source>
        <dbReference type="SAM" id="SignalP"/>
    </source>
</evidence>
<protein>
    <recommendedName>
        <fullName evidence="2">SnoaL-like domain-containing protein</fullName>
    </recommendedName>
</protein>
<dbReference type="Proteomes" id="UP000625780">
    <property type="component" value="Unassembled WGS sequence"/>
</dbReference>
<evidence type="ECO:0000313" key="4">
    <source>
        <dbReference type="Proteomes" id="UP000625780"/>
    </source>
</evidence>
<dbReference type="Gene3D" id="3.10.450.50">
    <property type="match status" value="1"/>
</dbReference>
<evidence type="ECO:0000259" key="2">
    <source>
        <dbReference type="Pfam" id="PF12680"/>
    </source>
</evidence>
<dbReference type="InterPro" id="IPR032710">
    <property type="entry name" value="NTF2-like_dom_sf"/>
</dbReference>
<dbReference type="EMBL" id="BMFH01000001">
    <property type="protein sequence ID" value="GGD54206.1"/>
    <property type="molecule type" value="Genomic_DNA"/>
</dbReference>
<feature type="chain" id="PRO_5045123223" description="SnoaL-like domain-containing protein" evidence="1">
    <location>
        <begin position="23"/>
        <end position="187"/>
    </location>
</feature>
<feature type="domain" description="SnoaL-like" evidence="2">
    <location>
        <begin position="47"/>
        <end position="170"/>
    </location>
</feature>
<comment type="caution">
    <text evidence="3">The sequence shown here is derived from an EMBL/GenBank/DDBJ whole genome shotgun (WGS) entry which is preliminary data.</text>
</comment>
<proteinExistence type="predicted"/>
<keyword evidence="4" id="KW-1185">Reference proteome</keyword>
<dbReference type="SUPFAM" id="SSF54427">
    <property type="entry name" value="NTF2-like"/>
    <property type="match status" value="1"/>
</dbReference>
<organism evidence="3 4">
    <name type="scientific">Muriicola marianensis</name>
    <dbReference type="NCBI Taxonomy" id="1324801"/>
    <lineage>
        <taxon>Bacteria</taxon>
        <taxon>Pseudomonadati</taxon>
        <taxon>Bacteroidota</taxon>
        <taxon>Flavobacteriia</taxon>
        <taxon>Flavobacteriales</taxon>
        <taxon>Flavobacteriaceae</taxon>
        <taxon>Muriicola</taxon>
    </lineage>
</organism>
<reference evidence="4" key="1">
    <citation type="journal article" date="2019" name="Int. J. Syst. Evol. Microbiol.">
        <title>The Global Catalogue of Microorganisms (GCM) 10K type strain sequencing project: providing services to taxonomists for standard genome sequencing and annotation.</title>
        <authorList>
            <consortium name="The Broad Institute Genomics Platform"/>
            <consortium name="The Broad Institute Genome Sequencing Center for Infectious Disease"/>
            <person name="Wu L."/>
            <person name="Ma J."/>
        </authorList>
    </citation>
    <scope>NUCLEOTIDE SEQUENCE [LARGE SCALE GENOMIC DNA]</scope>
    <source>
        <strain evidence="4">CGMCC 1.12606</strain>
    </source>
</reference>
<dbReference type="InterPro" id="IPR037401">
    <property type="entry name" value="SnoaL-like"/>
</dbReference>
<accession>A0ABQ1R0W6</accession>
<gene>
    <name evidence="3" type="ORF">GCM10011361_21110</name>
</gene>
<evidence type="ECO:0000313" key="3">
    <source>
        <dbReference type="EMBL" id="GGD54206.1"/>
    </source>
</evidence>